<dbReference type="EMBL" id="JAPMSZ010000009">
    <property type="protein sequence ID" value="KAJ5091539.1"/>
    <property type="molecule type" value="Genomic_DNA"/>
</dbReference>
<proteinExistence type="predicted"/>
<protein>
    <recommendedName>
        <fullName evidence="2">BRCT domain-containing protein</fullName>
    </recommendedName>
</protein>
<comment type="caution">
    <text evidence="3">The sequence shown here is derived from an EMBL/GenBank/DDBJ whole genome shotgun (WGS) entry which is preliminary data.</text>
</comment>
<evidence type="ECO:0000313" key="3">
    <source>
        <dbReference type="EMBL" id="KAJ5091539.1"/>
    </source>
</evidence>
<dbReference type="AlphaFoldDB" id="A0A9W9F0X5"/>
<dbReference type="PANTHER" id="PTHR47667:SF1">
    <property type="entry name" value="REGULATOR OF TY1 TRANSPOSITION PROTEIN 107"/>
    <property type="match status" value="1"/>
</dbReference>
<name>A0A9W9F0X5_9EURO</name>
<reference evidence="3" key="1">
    <citation type="submission" date="2022-11" db="EMBL/GenBank/DDBJ databases">
        <authorList>
            <person name="Petersen C."/>
        </authorList>
    </citation>
    <scope>NUCLEOTIDE SEQUENCE</scope>
    <source>
        <strain evidence="3">IBT 34128</strain>
    </source>
</reference>
<evidence type="ECO:0000256" key="1">
    <source>
        <dbReference type="SAM" id="MobiDB-lite"/>
    </source>
</evidence>
<gene>
    <name evidence="3" type="ORF">NUU61_006409</name>
</gene>
<sequence>MGKTFQKINVCCAGKFDQLGDKIPQWVRANGGQFSRNVDDRVTHLITTKEAFQQNVEAVQDAKKLRTVKIVSYDWLEDSLQSKTRRPKSENPYLLVNILEAEKQKRKLKSTQKNSNPTTRKRRFGSETYISSQHYHIISEADEDAYLNLLAKTRIHMDEGSGVFYTATLVRPYQTSSAKERYTLTVRLAYSIHFLARGQKLTSKHQIFESIAEPHTYSAFAKYSRVGKTTVDQLAPPHSSFDVTVAIFKKIFKTDPNGNRLPAHEGWYCLEVRDNLFANFLMAPPSVVIPGPGAAVRRTENVSSDDGEDAASSHLDSNGAKE</sequence>
<dbReference type="GeneID" id="81396106"/>
<feature type="region of interest" description="Disordered" evidence="1">
    <location>
        <begin position="105"/>
        <end position="125"/>
    </location>
</feature>
<reference evidence="3" key="2">
    <citation type="journal article" date="2023" name="IMA Fungus">
        <title>Comparative genomic study of the Penicillium genus elucidates a diverse pangenome and 15 lateral gene transfer events.</title>
        <authorList>
            <person name="Petersen C."/>
            <person name="Sorensen T."/>
            <person name="Nielsen M.R."/>
            <person name="Sondergaard T.E."/>
            <person name="Sorensen J.L."/>
            <person name="Fitzpatrick D.A."/>
            <person name="Frisvad J.C."/>
            <person name="Nielsen K.L."/>
        </authorList>
    </citation>
    <scope>NUCLEOTIDE SEQUENCE</scope>
    <source>
        <strain evidence="3">IBT 34128</strain>
    </source>
</reference>
<dbReference type="Pfam" id="PF00533">
    <property type="entry name" value="BRCT"/>
    <property type="match status" value="1"/>
</dbReference>
<dbReference type="RefSeq" id="XP_056509737.1">
    <property type="nucleotide sequence ID" value="XM_056656937.1"/>
</dbReference>
<feature type="region of interest" description="Disordered" evidence="1">
    <location>
        <begin position="297"/>
        <end position="322"/>
    </location>
</feature>
<dbReference type="InterPro" id="IPR001357">
    <property type="entry name" value="BRCT_dom"/>
</dbReference>
<accession>A0A9W9F0X5</accession>
<dbReference type="PANTHER" id="PTHR47667">
    <property type="entry name" value="REGULATOR OF TY1 TRANSPOSITION PROTEIN 107"/>
    <property type="match status" value="1"/>
</dbReference>
<dbReference type="PROSITE" id="PS50172">
    <property type="entry name" value="BRCT"/>
    <property type="match status" value="1"/>
</dbReference>
<organism evidence="3 4">
    <name type="scientific">Penicillium alfredii</name>
    <dbReference type="NCBI Taxonomy" id="1506179"/>
    <lineage>
        <taxon>Eukaryota</taxon>
        <taxon>Fungi</taxon>
        <taxon>Dikarya</taxon>
        <taxon>Ascomycota</taxon>
        <taxon>Pezizomycotina</taxon>
        <taxon>Eurotiomycetes</taxon>
        <taxon>Eurotiomycetidae</taxon>
        <taxon>Eurotiales</taxon>
        <taxon>Aspergillaceae</taxon>
        <taxon>Penicillium</taxon>
    </lineage>
</organism>
<evidence type="ECO:0000313" key="4">
    <source>
        <dbReference type="Proteomes" id="UP001141434"/>
    </source>
</evidence>
<dbReference type="InterPro" id="IPR053036">
    <property type="entry name" value="CellCycle_DNARepair_Reg"/>
</dbReference>
<dbReference type="OrthoDB" id="342264at2759"/>
<dbReference type="InterPro" id="IPR036420">
    <property type="entry name" value="BRCT_dom_sf"/>
</dbReference>
<dbReference type="Gene3D" id="3.40.50.10190">
    <property type="entry name" value="BRCT domain"/>
    <property type="match status" value="1"/>
</dbReference>
<dbReference type="Proteomes" id="UP001141434">
    <property type="component" value="Unassembled WGS sequence"/>
</dbReference>
<keyword evidence="4" id="KW-1185">Reference proteome</keyword>
<evidence type="ECO:0000259" key="2">
    <source>
        <dbReference type="PROSITE" id="PS50172"/>
    </source>
</evidence>
<feature type="domain" description="BRCT" evidence="2">
    <location>
        <begin position="1"/>
        <end position="93"/>
    </location>
</feature>
<dbReference type="SUPFAM" id="SSF52113">
    <property type="entry name" value="BRCT domain"/>
    <property type="match status" value="1"/>
</dbReference>